<dbReference type="PANTHER" id="PTHR47359">
    <property type="entry name" value="PEPTIDOGLYCAN DL-ENDOPEPTIDASE CWLO"/>
    <property type="match status" value="1"/>
</dbReference>
<reference evidence="8 9" key="1">
    <citation type="submission" date="2024-09" db="EMBL/GenBank/DDBJ databases">
        <authorList>
            <person name="Sun Q."/>
            <person name="Mori K."/>
        </authorList>
    </citation>
    <scope>NUCLEOTIDE SEQUENCE [LARGE SCALE GENOMIC DNA]</scope>
    <source>
        <strain evidence="8 9">JCM 3324</strain>
    </source>
</reference>
<sequence>MRVRTAAVSAVVCTMAVALPGPAMADPSPAQARARLVKLNEKADQLVERYNRASEAYKTARDRYRALDAEAAADDARAEELRAELADLAARDYQLGSPLSWQRFVGSGDPEAVLGGMAALEQLARDRAARLRAFESATARLRQKRDRAKAVLAEADEARDEVRREQAQVDKLVDQQTALLRRLGAFKTGNPQSTGKTYTGPASGNARRALEFAFAQIGKPYRYGGTGPGSWDCSGLVQAAWRAAGVTLPRTTYTQWSWGAARRVPVTAAQPGDLLFSRGLGHMGMYVGDGKMVHAPQTGDVVKIVSLDGYWRDRLIGAVRP</sequence>
<evidence type="ECO:0000313" key="8">
    <source>
        <dbReference type="EMBL" id="MFB9469568.1"/>
    </source>
</evidence>
<dbReference type="PANTHER" id="PTHR47359:SF3">
    <property type="entry name" value="NLP_P60 DOMAIN-CONTAINING PROTEIN-RELATED"/>
    <property type="match status" value="1"/>
</dbReference>
<dbReference type="Proteomes" id="UP001589568">
    <property type="component" value="Unassembled WGS sequence"/>
</dbReference>
<comment type="caution">
    <text evidence="8">The sequence shown here is derived from an EMBL/GenBank/DDBJ whole genome shotgun (WGS) entry which is preliminary data.</text>
</comment>
<feature type="coiled-coil region" evidence="5">
    <location>
        <begin position="138"/>
        <end position="175"/>
    </location>
</feature>
<dbReference type="Pfam" id="PF00877">
    <property type="entry name" value="NLPC_P60"/>
    <property type="match status" value="1"/>
</dbReference>
<evidence type="ECO:0000256" key="5">
    <source>
        <dbReference type="SAM" id="Coils"/>
    </source>
</evidence>
<keyword evidence="4" id="KW-0788">Thiol protease</keyword>
<proteinExistence type="inferred from homology"/>
<keyword evidence="9" id="KW-1185">Reference proteome</keyword>
<evidence type="ECO:0000259" key="7">
    <source>
        <dbReference type="PROSITE" id="PS51935"/>
    </source>
</evidence>
<organism evidence="8 9">
    <name type="scientific">Nonomuraea salmonea</name>
    <dbReference type="NCBI Taxonomy" id="46181"/>
    <lineage>
        <taxon>Bacteria</taxon>
        <taxon>Bacillati</taxon>
        <taxon>Actinomycetota</taxon>
        <taxon>Actinomycetes</taxon>
        <taxon>Streptosporangiales</taxon>
        <taxon>Streptosporangiaceae</taxon>
        <taxon>Nonomuraea</taxon>
    </lineage>
</organism>
<evidence type="ECO:0000313" key="9">
    <source>
        <dbReference type="Proteomes" id="UP001589568"/>
    </source>
</evidence>
<evidence type="ECO:0000256" key="3">
    <source>
        <dbReference type="ARBA" id="ARBA00022801"/>
    </source>
</evidence>
<dbReference type="InterPro" id="IPR038765">
    <property type="entry name" value="Papain-like_cys_pep_sf"/>
</dbReference>
<dbReference type="InterPro" id="IPR051794">
    <property type="entry name" value="PG_Endopeptidase_C40"/>
</dbReference>
<keyword evidence="6" id="KW-0732">Signal</keyword>
<dbReference type="InterPro" id="IPR000064">
    <property type="entry name" value="NLP_P60_dom"/>
</dbReference>
<dbReference type="SUPFAM" id="SSF54001">
    <property type="entry name" value="Cysteine proteinases"/>
    <property type="match status" value="1"/>
</dbReference>
<feature type="coiled-coil region" evidence="5">
    <location>
        <begin position="36"/>
        <end position="91"/>
    </location>
</feature>
<evidence type="ECO:0000256" key="4">
    <source>
        <dbReference type="ARBA" id="ARBA00022807"/>
    </source>
</evidence>
<dbReference type="PROSITE" id="PS51935">
    <property type="entry name" value="NLPC_P60"/>
    <property type="match status" value="1"/>
</dbReference>
<evidence type="ECO:0000256" key="2">
    <source>
        <dbReference type="ARBA" id="ARBA00022670"/>
    </source>
</evidence>
<evidence type="ECO:0000256" key="6">
    <source>
        <dbReference type="SAM" id="SignalP"/>
    </source>
</evidence>
<feature type="chain" id="PRO_5045729770" evidence="6">
    <location>
        <begin position="26"/>
        <end position="321"/>
    </location>
</feature>
<dbReference type="RefSeq" id="WP_345407623.1">
    <property type="nucleotide sequence ID" value="NZ_BAAAXS010000001.1"/>
</dbReference>
<comment type="similarity">
    <text evidence="1">Belongs to the peptidase C40 family.</text>
</comment>
<evidence type="ECO:0000256" key="1">
    <source>
        <dbReference type="ARBA" id="ARBA00007074"/>
    </source>
</evidence>
<feature type="domain" description="NlpC/P60" evidence="7">
    <location>
        <begin position="203"/>
        <end position="321"/>
    </location>
</feature>
<accession>A0ABV5NH05</accession>
<gene>
    <name evidence="8" type="ORF">ACFFR3_08615</name>
</gene>
<keyword evidence="5" id="KW-0175">Coiled coil</keyword>
<dbReference type="EMBL" id="JBHMCF010000008">
    <property type="protein sequence ID" value="MFB9469568.1"/>
    <property type="molecule type" value="Genomic_DNA"/>
</dbReference>
<keyword evidence="2" id="KW-0645">Protease</keyword>
<dbReference type="Gene3D" id="3.90.1720.10">
    <property type="entry name" value="endopeptidase domain like (from Nostoc punctiforme)"/>
    <property type="match status" value="1"/>
</dbReference>
<protein>
    <submittedName>
        <fullName evidence="8">NlpC/P60 family protein</fullName>
    </submittedName>
</protein>
<feature type="signal peptide" evidence="6">
    <location>
        <begin position="1"/>
        <end position="25"/>
    </location>
</feature>
<keyword evidence="3" id="KW-0378">Hydrolase</keyword>
<name>A0ABV5NH05_9ACTN</name>